<feature type="transmembrane region" description="Helical" evidence="7">
    <location>
        <begin position="108"/>
        <end position="128"/>
    </location>
</feature>
<dbReference type="PANTHER" id="PTHR30335">
    <property type="entry name" value="INTEGRAL MEMBRANE PROTEIN OF SOXR-REDUCING COMPLEX"/>
    <property type="match status" value="1"/>
</dbReference>
<keyword evidence="6 7" id="KW-0472">Membrane</keyword>
<keyword evidence="5 7" id="KW-1133">Transmembrane helix</keyword>
<evidence type="ECO:0000256" key="4">
    <source>
        <dbReference type="ARBA" id="ARBA00022967"/>
    </source>
</evidence>
<evidence type="ECO:0000256" key="5">
    <source>
        <dbReference type="ARBA" id="ARBA00022989"/>
    </source>
</evidence>
<feature type="transmembrane region" description="Helical" evidence="7">
    <location>
        <begin position="6"/>
        <end position="29"/>
    </location>
</feature>
<sequence length="207" mass="22811">MNEGWRFFLLFFGSALVANILLIRFIALCPFFGVSNSLETSLGMSISVIFVMVMASSVSWVAWNYVLEPLHVGEFLYIPTFILIIASLVQFVEMVIKKSSPPLYRAMGIYLPLITTNCAVLAAATESVKPGFFTKLNIAYSYGFIESVVYTLGVAVGFSLVLIIFAALRERLDMAPVPKYFKGIPIAFITAALFSLAFMGFAGMFSL</sequence>
<evidence type="ECO:0000256" key="2">
    <source>
        <dbReference type="ARBA" id="ARBA00022448"/>
    </source>
</evidence>
<dbReference type="GO" id="GO:0005886">
    <property type="term" value="C:plasma membrane"/>
    <property type="evidence" value="ECO:0007669"/>
    <property type="project" value="TreeGrafter"/>
</dbReference>
<feature type="transmembrane region" description="Helical" evidence="7">
    <location>
        <begin position="180"/>
        <end position="205"/>
    </location>
</feature>
<dbReference type="Pfam" id="PF02508">
    <property type="entry name" value="Rnf-Nqr"/>
    <property type="match status" value="1"/>
</dbReference>
<dbReference type="Proteomes" id="UP000177876">
    <property type="component" value="Unassembled WGS sequence"/>
</dbReference>
<keyword evidence="2" id="KW-0813">Transport</keyword>
<dbReference type="PANTHER" id="PTHR30335:SF0">
    <property type="entry name" value="ION-TRANSLOCATING OXIDOREDUCTASE COMPLEX SUBUNIT A"/>
    <property type="match status" value="1"/>
</dbReference>
<keyword evidence="3 7" id="KW-0812">Transmembrane</keyword>
<feature type="transmembrane region" description="Helical" evidence="7">
    <location>
        <begin position="41"/>
        <end position="63"/>
    </location>
</feature>
<comment type="caution">
    <text evidence="8">The sequence shown here is derived from an EMBL/GenBank/DDBJ whole genome shotgun (WGS) entry which is preliminary data.</text>
</comment>
<evidence type="ECO:0000256" key="6">
    <source>
        <dbReference type="ARBA" id="ARBA00023136"/>
    </source>
</evidence>
<organism evidence="8 9">
    <name type="scientific">Candidatus Solincola sediminis</name>
    <dbReference type="NCBI Taxonomy" id="1797199"/>
    <lineage>
        <taxon>Bacteria</taxon>
        <taxon>Bacillati</taxon>
        <taxon>Actinomycetota</taxon>
        <taxon>Candidatus Geothermincolia</taxon>
        <taxon>Candidatus Geothermincolales</taxon>
        <taxon>Candidatus Geothermincolaceae</taxon>
        <taxon>Candidatus Solincola</taxon>
    </lineage>
</organism>
<feature type="transmembrane region" description="Helical" evidence="7">
    <location>
        <begin position="75"/>
        <end position="96"/>
    </location>
</feature>
<evidence type="ECO:0000256" key="7">
    <source>
        <dbReference type="SAM" id="Phobius"/>
    </source>
</evidence>
<gene>
    <name evidence="8" type="ORF">A2Y75_11765</name>
</gene>
<name>A0A1F2WM72_9ACTN</name>
<feature type="transmembrane region" description="Helical" evidence="7">
    <location>
        <begin position="148"/>
        <end position="168"/>
    </location>
</feature>
<dbReference type="STRING" id="1797197.A2Y75_11765"/>
<protein>
    <submittedName>
        <fullName evidence="8">Electron transport complex subunit RsxA</fullName>
    </submittedName>
</protein>
<accession>A0A1F2WM72</accession>
<reference evidence="8 9" key="1">
    <citation type="journal article" date="2016" name="Nat. Commun.">
        <title>Thousands of microbial genomes shed light on interconnected biogeochemical processes in an aquifer system.</title>
        <authorList>
            <person name="Anantharaman K."/>
            <person name="Brown C.T."/>
            <person name="Hug L.A."/>
            <person name="Sharon I."/>
            <person name="Castelle C.J."/>
            <person name="Probst A.J."/>
            <person name="Thomas B.C."/>
            <person name="Singh A."/>
            <person name="Wilkins M.J."/>
            <person name="Karaoz U."/>
            <person name="Brodie E.L."/>
            <person name="Williams K.H."/>
            <person name="Hubbard S.S."/>
            <person name="Banfield J.F."/>
        </authorList>
    </citation>
    <scope>NUCLEOTIDE SEQUENCE [LARGE SCALE GENOMIC DNA]</scope>
</reference>
<evidence type="ECO:0000256" key="3">
    <source>
        <dbReference type="ARBA" id="ARBA00022692"/>
    </source>
</evidence>
<dbReference type="GO" id="GO:0012505">
    <property type="term" value="C:endomembrane system"/>
    <property type="evidence" value="ECO:0007669"/>
    <property type="project" value="UniProtKB-SubCell"/>
</dbReference>
<evidence type="ECO:0000256" key="1">
    <source>
        <dbReference type="ARBA" id="ARBA00004127"/>
    </source>
</evidence>
<dbReference type="PIRSF" id="PIRSF006102">
    <property type="entry name" value="NQR_DE"/>
    <property type="match status" value="1"/>
</dbReference>
<dbReference type="EMBL" id="MELK01000029">
    <property type="protein sequence ID" value="OFW57907.1"/>
    <property type="molecule type" value="Genomic_DNA"/>
</dbReference>
<comment type="subcellular location">
    <subcellularLocation>
        <location evidence="1">Endomembrane system</location>
        <topology evidence="1">Multi-pass membrane protein</topology>
    </subcellularLocation>
</comment>
<dbReference type="InterPro" id="IPR050133">
    <property type="entry name" value="NqrDE/RnfAE_oxidrdctase"/>
</dbReference>
<dbReference type="InterPro" id="IPR003667">
    <property type="entry name" value="NqrDE/RnfAE"/>
</dbReference>
<proteinExistence type="predicted"/>
<keyword evidence="4" id="KW-1278">Translocase</keyword>
<dbReference type="AlphaFoldDB" id="A0A1F2WM72"/>
<evidence type="ECO:0000313" key="8">
    <source>
        <dbReference type="EMBL" id="OFW57907.1"/>
    </source>
</evidence>
<evidence type="ECO:0000313" key="9">
    <source>
        <dbReference type="Proteomes" id="UP000177876"/>
    </source>
</evidence>